<dbReference type="Proteomes" id="UP000005876">
    <property type="component" value="Chromosome"/>
</dbReference>
<proteinExistence type="predicted"/>
<evidence type="ECO:0000313" key="3">
    <source>
        <dbReference type="Proteomes" id="UP000005876"/>
    </source>
</evidence>
<evidence type="ECO:0000313" key="2">
    <source>
        <dbReference type="EMBL" id="AET62142.1"/>
    </source>
</evidence>
<reference evidence="2 3" key="3">
    <citation type="journal article" date="2012" name="J. Bacteriol.">
        <title>Genome Sequence of Paenibacillus terrae HPL-003, a Xylanase-Producing Bacterium Isolated from Soil Found in Forest Residue.</title>
        <authorList>
            <person name="Shin S.H."/>
            <person name="Kim S."/>
            <person name="Kim J.Y."/>
            <person name="Song H.Y."/>
            <person name="Cho S.J."/>
            <person name="Kim D.R."/>
            <person name="Lee K.I."/>
            <person name="Lim H.K."/>
            <person name="Park N.J."/>
            <person name="Hwang I.T."/>
            <person name="Yang K.S."/>
        </authorList>
    </citation>
    <scope>NUCLEOTIDE SEQUENCE [LARGE SCALE GENOMIC DNA]</scope>
    <source>
        <strain evidence="2 3">HPL-003</strain>
    </source>
</reference>
<keyword evidence="1" id="KW-1133">Transmembrane helix</keyword>
<keyword evidence="1" id="KW-0472">Membrane</keyword>
<feature type="transmembrane region" description="Helical" evidence="1">
    <location>
        <begin position="9"/>
        <end position="37"/>
    </location>
</feature>
<dbReference type="STRING" id="985665.HPL003_27150"/>
<protein>
    <submittedName>
        <fullName evidence="2">Uncharacterized protein</fullName>
    </submittedName>
</protein>
<name>G7VSD3_PAETH</name>
<dbReference type="RefSeq" id="WP_014282822.1">
    <property type="nucleotide sequence ID" value="NC_016641.1"/>
</dbReference>
<keyword evidence="1" id="KW-0812">Transmembrane</keyword>
<dbReference type="EMBL" id="CP003107">
    <property type="protein sequence ID" value="AET62142.1"/>
    <property type="molecule type" value="Genomic_DNA"/>
</dbReference>
<reference key="2">
    <citation type="submission" date="2011-11" db="EMBL/GenBank/DDBJ databases">
        <authorList>
            <person name="Shin S.H."/>
            <person name="Kim S."/>
            <person name="Kim J.Y."/>
        </authorList>
    </citation>
    <scope>NUCLEOTIDE SEQUENCE</scope>
    <source>
        <strain>HPL-003</strain>
    </source>
</reference>
<dbReference type="eggNOG" id="ENOG5030VEI">
    <property type="taxonomic scope" value="Bacteria"/>
</dbReference>
<dbReference type="AlphaFoldDB" id="G7VSD3"/>
<organism evidence="2 3">
    <name type="scientific">Paenibacillus terrae (strain HPL-003)</name>
    <dbReference type="NCBI Taxonomy" id="985665"/>
    <lineage>
        <taxon>Bacteria</taxon>
        <taxon>Bacillati</taxon>
        <taxon>Bacillota</taxon>
        <taxon>Bacilli</taxon>
        <taxon>Bacillales</taxon>
        <taxon>Paenibacillaceae</taxon>
        <taxon>Paenibacillus</taxon>
    </lineage>
</organism>
<gene>
    <name evidence="2" type="ordered locus">HPL003_27150</name>
</gene>
<dbReference type="KEGG" id="pta:HPL003_27150"/>
<dbReference type="HOGENOM" id="CLU_3155777_0_0_9"/>
<accession>G7VSD3</accession>
<evidence type="ECO:0000256" key="1">
    <source>
        <dbReference type="SAM" id="Phobius"/>
    </source>
</evidence>
<reference evidence="3" key="1">
    <citation type="submission" date="2011-11" db="EMBL/GenBank/DDBJ databases">
        <title>Complete sequence of Paenibacillus terrae HPL-003.</title>
        <authorList>
            <person name="Shin S.H."/>
            <person name="Kim S."/>
            <person name="Kim J.Y."/>
        </authorList>
    </citation>
    <scope>NUCLEOTIDE SEQUENCE [LARGE SCALE GENOMIC DNA]</scope>
    <source>
        <strain evidence="3">HPL-003</strain>
    </source>
</reference>
<sequence>MSKQALKGFALICIVALLIHKWLLVALLFSGVVFYVVGKINLHQMKDA</sequence>